<dbReference type="GO" id="GO:0016743">
    <property type="term" value="F:carboxyl- or carbamoyltransferase activity"/>
    <property type="evidence" value="ECO:0007669"/>
    <property type="project" value="UniProtKB-UniRule"/>
</dbReference>
<comment type="function">
    <text evidence="14 17">Component of the acetyl coenzyme A carboxylase (ACC) complex. Biotin carboxylase (BC) catalyzes the carboxylation of biotin on its carrier protein (BCCP) and then the CO(2) group is transferred by the transcarboxylase to acetyl-CoA to form malonyl-CoA.</text>
</comment>
<comment type="cofactor">
    <cofactor evidence="17">
        <name>Zn(2+)</name>
        <dbReference type="ChEBI" id="CHEBI:29105"/>
    </cofactor>
    <text evidence="17">Binds 1 zinc ion per subunit.</text>
</comment>
<evidence type="ECO:0000256" key="11">
    <source>
        <dbReference type="ARBA" id="ARBA00022840"/>
    </source>
</evidence>
<evidence type="ECO:0000256" key="12">
    <source>
        <dbReference type="ARBA" id="ARBA00023098"/>
    </source>
</evidence>
<dbReference type="Proteomes" id="UP000295710">
    <property type="component" value="Unassembled WGS sequence"/>
</dbReference>
<dbReference type="InterPro" id="IPR011763">
    <property type="entry name" value="COA_CT_C"/>
</dbReference>
<evidence type="ECO:0000313" key="20">
    <source>
        <dbReference type="EMBL" id="TDA20576.1"/>
    </source>
</evidence>
<dbReference type="GO" id="GO:0009317">
    <property type="term" value="C:acetyl-CoA carboxylase complex"/>
    <property type="evidence" value="ECO:0007669"/>
    <property type="project" value="InterPro"/>
</dbReference>
<keyword evidence="11 16" id="KW-0067">ATP-binding</keyword>
<comment type="caution">
    <text evidence="20">The sequence shown here is derived from an EMBL/GenBank/DDBJ whole genome shotgun (WGS) entry which is preliminary data.</text>
</comment>
<feature type="domain" description="CoA carboxyltransferase C-terminal" evidence="19">
    <location>
        <begin position="305"/>
        <end position="549"/>
    </location>
</feature>
<dbReference type="PANTHER" id="PTHR42853:SF3">
    <property type="entry name" value="ACETYL-COENZYME A CARBOXYLASE CARBOXYL TRANSFERASE SUBUNIT ALPHA, CHLOROPLASTIC"/>
    <property type="match status" value="1"/>
</dbReference>
<evidence type="ECO:0000256" key="3">
    <source>
        <dbReference type="ARBA" id="ARBA00006276"/>
    </source>
</evidence>
<dbReference type="InterPro" id="IPR029045">
    <property type="entry name" value="ClpP/crotonase-like_dom_sf"/>
</dbReference>
<keyword evidence="6 16" id="KW-0963">Cytoplasm</keyword>
<dbReference type="EMBL" id="SMMX01000018">
    <property type="protein sequence ID" value="TDA20576.1"/>
    <property type="molecule type" value="Genomic_DNA"/>
</dbReference>
<dbReference type="RefSeq" id="WP_132280177.1">
    <property type="nucleotide sequence ID" value="NZ_JAOBST010000041.1"/>
</dbReference>
<keyword evidence="17" id="KW-0862">Zinc</keyword>
<gene>
    <name evidence="17" type="primary">accD</name>
    <name evidence="16" type="synonym">accA</name>
    <name evidence="20" type="ORF">E1963_16065</name>
</gene>
<dbReference type="Pfam" id="PF03255">
    <property type="entry name" value="ACCA"/>
    <property type="match status" value="1"/>
</dbReference>
<dbReference type="PROSITE" id="PS50989">
    <property type="entry name" value="COA_CT_CTER"/>
    <property type="match status" value="1"/>
</dbReference>
<keyword evidence="21" id="KW-1185">Reference proteome</keyword>
<keyword evidence="17" id="KW-0479">Metal-binding</keyword>
<dbReference type="HAMAP" id="MF_01395">
    <property type="entry name" value="AcetylCoA_CT_beta"/>
    <property type="match status" value="1"/>
</dbReference>
<evidence type="ECO:0000256" key="14">
    <source>
        <dbReference type="ARBA" id="ARBA00025280"/>
    </source>
</evidence>
<comment type="function">
    <text evidence="16">Component of the acetyl coenzyme A carboxylase (ACC) complex. First, biotin carboxylase catalyzes the carboxylation of biotin on its carrier protein (BCCP) and then the CO(2) group is transferred by the carboxyltransferase to acetyl-CoA to form malonyl-CoA.</text>
</comment>
<keyword evidence="13 16" id="KW-0275">Fatty acid biosynthesis</keyword>
<evidence type="ECO:0000256" key="6">
    <source>
        <dbReference type="ARBA" id="ARBA00022490"/>
    </source>
</evidence>
<dbReference type="GO" id="GO:0005524">
    <property type="term" value="F:ATP binding"/>
    <property type="evidence" value="ECO:0007669"/>
    <property type="project" value="UniProtKB-KW"/>
</dbReference>
<evidence type="ECO:0000256" key="9">
    <source>
        <dbReference type="ARBA" id="ARBA00022741"/>
    </source>
</evidence>
<keyword evidence="17" id="KW-0863">Zinc-finger</keyword>
<evidence type="ECO:0000259" key="19">
    <source>
        <dbReference type="PROSITE" id="PS50989"/>
    </source>
</evidence>
<keyword evidence="10 16" id="KW-0276">Fatty acid metabolism</keyword>
<comment type="pathway">
    <text evidence="2 16">Lipid metabolism; malonyl-CoA biosynthesis; malonyl-CoA from acetyl-CoA: step 1/1.</text>
</comment>
<evidence type="ECO:0000256" key="8">
    <source>
        <dbReference type="ARBA" id="ARBA00022679"/>
    </source>
</evidence>
<comment type="similarity">
    <text evidence="17">Belongs to the AccD/PCCB family.</text>
</comment>
<reference evidence="20 21" key="1">
    <citation type="journal article" date="2016" name="Nat. Microbiol.">
        <title>The Mouse Intestinal Bacterial Collection (miBC) provides host-specific insight into cultured diversity and functional potential of the gut microbiota.</title>
        <authorList>
            <person name="Lagkouvardos I."/>
            <person name="Pukall R."/>
            <person name="Abt B."/>
            <person name="Foesel B.U."/>
            <person name="Meier-Kolthoff J.P."/>
            <person name="Kumar N."/>
            <person name="Bresciani A."/>
            <person name="Martinez I."/>
            <person name="Just S."/>
            <person name="Ziegler C."/>
            <person name="Brugiroux S."/>
            <person name="Garzetti D."/>
            <person name="Wenning M."/>
            <person name="Bui T.P."/>
            <person name="Wang J."/>
            <person name="Hugenholtz F."/>
            <person name="Plugge C.M."/>
            <person name="Peterson D.A."/>
            <person name="Hornef M.W."/>
            <person name="Baines J.F."/>
            <person name="Smidt H."/>
            <person name="Walter J."/>
            <person name="Kristiansen K."/>
            <person name="Nielsen H.B."/>
            <person name="Haller D."/>
            <person name="Overmann J."/>
            <person name="Stecher B."/>
            <person name="Clavel T."/>
        </authorList>
    </citation>
    <scope>NUCLEOTIDE SEQUENCE [LARGE SCALE GENOMIC DNA]</scope>
    <source>
        <strain evidence="20 21">DSM 28560</strain>
    </source>
</reference>
<evidence type="ECO:0000256" key="16">
    <source>
        <dbReference type="HAMAP-Rule" id="MF_00823"/>
    </source>
</evidence>
<evidence type="ECO:0000256" key="4">
    <source>
        <dbReference type="ARBA" id="ARBA00010284"/>
    </source>
</evidence>
<evidence type="ECO:0000256" key="17">
    <source>
        <dbReference type="HAMAP-Rule" id="MF_01395"/>
    </source>
</evidence>
<evidence type="ECO:0000256" key="2">
    <source>
        <dbReference type="ARBA" id="ARBA00004956"/>
    </source>
</evidence>
<sequence>MKLENMFKKTRLSSSRKNYISLKAAKPEVPRGLLRKCNRCGQAIITEDVKAGGYICPKCGGYFRVHAYRRIEMVADEGTFEEWDKGLTTRNPLDYKGYEEKLEALKEKTGLEEAVITGRACIDGTEAVIGVCDGRFLMASMGEVVGEKIARAVERATKEKLPVIIFACSGGARMQEGITSLMQMAKTSAALKRHSDAGQLYISVLTDPTTGGVTASFAMLGDIILAEPGALIGFAGPRVIEQTIGQKLPKGFQRSEFLLAHGFIDGIIERPELKGTLSRILKLHAGWGKTEPSTEGMQRKDNIPDQYNKVASVWDRVEISRMKDRPVGEDYIRTMFTDFIEFHGDRCFADDKAIIGGVGRFEGRPVTVIAQAKGTNTKENIERNFGMPSPDGYRKAQRLMKQAEKFRRPVICFVDTPGAFCGLEAEERGQGEAIARSIYEMSALKVPVLSVIIGEGGSGGALAMATSDEVWMLENSVYSILSPEGFASILWKDSTRAKEAAEVMKLTAGDLLEAGIVERIVKEPVHYTIQNLREVTSELKKYMEGFLGTYGQMSEDELTERRYMRFRRM</sequence>
<feature type="binding site" evidence="17">
    <location>
        <position position="59"/>
    </location>
    <ligand>
        <name>Zn(2+)</name>
        <dbReference type="ChEBI" id="CHEBI:29105"/>
    </ligand>
</feature>
<feature type="binding site" evidence="17">
    <location>
        <position position="56"/>
    </location>
    <ligand>
        <name>Zn(2+)</name>
        <dbReference type="ChEBI" id="CHEBI:29105"/>
    </ligand>
</feature>
<keyword evidence="8 16" id="KW-0808">Transferase</keyword>
<evidence type="ECO:0000256" key="13">
    <source>
        <dbReference type="ARBA" id="ARBA00023160"/>
    </source>
</evidence>
<dbReference type="InterPro" id="IPR001095">
    <property type="entry name" value="Acetyl_CoA_COase_a_su"/>
</dbReference>
<dbReference type="EC" id="2.1.3.15" evidence="16"/>
<evidence type="ECO:0000259" key="18">
    <source>
        <dbReference type="PROSITE" id="PS50980"/>
    </source>
</evidence>
<dbReference type="GO" id="GO:2001295">
    <property type="term" value="P:malonyl-CoA biosynthetic process"/>
    <property type="evidence" value="ECO:0007669"/>
    <property type="project" value="UniProtKB-UniRule"/>
</dbReference>
<dbReference type="SUPFAM" id="SSF52096">
    <property type="entry name" value="ClpP/crotonase"/>
    <property type="match status" value="2"/>
</dbReference>
<comment type="subunit">
    <text evidence="16">Acetyl-CoA carboxylase is a heterohexamer composed of biotin carboxyl carrier protein (AccB), biotin carboxylase (AccC) and two subunits each of ACCase subunit alpha (AccA) and ACCase subunit beta (AccD).</text>
</comment>
<dbReference type="NCBIfam" id="NF041504">
    <property type="entry name" value="AccA_sub"/>
    <property type="match status" value="1"/>
</dbReference>
<evidence type="ECO:0000256" key="7">
    <source>
        <dbReference type="ARBA" id="ARBA00022516"/>
    </source>
</evidence>
<feature type="binding site" evidence="17">
    <location>
        <position position="40"/>
    </location>
    <ligand>
        <name>Zn(2+)</name>
        <dbReference type="ChEBI" id="CHEBI:29105"/>
    </ligand>
</feature>
<keyword evidence="7 16" id="KW-0444">Lipid biosynthesis</keyword>
<dbReference type="PROSITE" id="PS50980">
    <property type="entry name" value="COA_CT_NTER"/>
    <property type="match status" value="1"/>
</dbReference>
<accession>A0A4R4FD69</accession>
<comment type="similarity">
    <text evidence="4">In the N-terminal section; belongs to the AccD/PCCB family.</text>
</comment>
<comment type="similarity">
    <text evidence="16">Belongs to the AccA family.</text>
</comment>
<dbReference type="HAMAP" id="MF_00823">
    <property type="entry name" value="AcetylCoA_CT_alpha"/>
    <property type="match status" value="1"/>
</dbReference>
<comment type="subunit">
    <text evidence="5">Acetyl-CoA carboxylase is a heterotetramer composed of biotin carboxyl carrier protein (AccB), biotin carboxylase (AccC) and two subunits of ACCase subunit beta/alpha.</text>
</comment>
<dbReference type="InterPro" id="IPR000438">
    <property type="entry name" value="Acetyl_CoA_COase_Trfase_b_su"/>
</dbReference>
<dbReference type="NCBIfam" id="TIGR00515">
    <property type="entry name" value="accD"/>
    <property type="match status" value="1"/>
</dbReference>
<dbReference type="GO" id="GO:0006633">
    <property type="term" value="P:fatty acid biosynthetic process"/>
    <property type="evidence" value="ECO:0007669"/>
    <property type="project" value="UniProtKB-KW"/>
</dbReference>
<dbReference type="GO" id="GO:0008270">
    <property type="term" value="F:zinc ion binding"/>
    <property type="evidence" value="ECO:0007669"/>
    <property type="project" value="UniProtKB-UniRule"/>
</dbReference>
<dbReference type="GO" id="GO:0003989">
    <property type="term" value="F:acetyl-CoA carboxylase activity"/>
    <property type="evidence" value="ECO:0007669"/>
    <property type="project" value="InterPro"/>
</dbReference>
<protein>
    <recommendedName>
        <fullName evidence="16 17">Multifunctional fusion protein</fullName>
    </recommendedName>
    <domain>
        <recommendedName>
            <fullName evidence="16">Acetyl-coenzyme A carboxylase carboxyl transferase subunit alpha</fullName>
            <shortName evidence="16">ACCase subunit alpha</shortName>
            <shortName evidence="16">Acetyl-CoA carboxylase carboxyltransferase subunit alpha</shortName>
            <ecNumber evidence="16">2.1.3.15</ecNumber>
        </recommendedName>
    </domain>
    <domain>
        <recommendedName>
            <fullName evidence="17">Acetyl-coenzyme A carboxylase carboxyl transferase subunit beta</fullName>
            <shortName evidence="17">ACCase subunit beta</shortName>
            <shortName evidence="17">Acetyl-CoA carboxylase carboxyltransferase subunit beta</shortName>
        </recommendedName>
    </domain>
</protein>
<comment type="catalytic activity">
    <reaction evidence="15 16">
        <text>N(6)-carboxybiotinyl-L-lysyl-[protein] + acetyl-CoA = N(6)-biotinyl-L-lysyl-[protein] + malonyl-CoA</text>
        <dbReference type="Rhea" id="RHEA:54728"/>
        <dbReference type="Rhea" id="RHEA-COMP:10505"/>
        <dbReference type="Rhea" id="RHEA-COMP:10506"/>
        <dbReference type="ChEBI" id="CHEBI:57288"/>
        <dbReference type="ChEBI" id="CHEBI:57384"/>
        <dbReference type="ChEBI" id="CHEBI:83144"/>
        <dbReference type="ChEBI" id="CHEBI:83145"/>
        <dbReference type="EC" id="2.1.3.15"/>
    </reaction>
</comment>
<comment type="similarity">
    <text evidence="3">In the C-terminal section; belongs to the AccA family.</text>
</comment>
<dbReference type="UniPathway" id="UPA00655">
    <property type="reaction ID" value="UER00711"/>
</dbReference>
<organism evidence="20 21">
    <name type="scientific">Extibacter muris</name>
    <dbReference type="NCBI Taxonomy" id="1796622"/>
    <lineage>
        <taxon>Bacteria</taxon>
        <taxon>Bacillati</taxon>
        <taxon>Bacillota</taxon>
        <taxon>Clostridia</taxon>
        <taxon>Lachnospirales</taxon>
        <taxon>Lachnospiraceae</taxon>
        <taxon>Extibacter</taxon>
    </lineage>
</organism>
<comment type="subcellular location">
    <subcellularLocation>
        <location evidence="1 16">Cytoplasm</location>
    </subcellularLocation>
</comment>
<evidence type="ECO:0000256" key="10">
    <source>
        <dbReference type="ARBA" id="ARBA00022832"/>
    </source>
</evidence>
<evidence type="ECO:0000256" key="1">
    <source>
        <dbReference type="ARBA" id="ARBA00004496"/>
    </source>
</evidence>
<name>A0A4R4FD69_9FIRM</name>
<feature type="zinc finger region" description="C4-type" evidence="17">
    <location>
        <begin position="37"/>
        <end position="59"/>
    </location>
</feature>
<proteinExistence type="inferred from homology"/>
<keyword evidence="12 16" id="KW-0443">Lipid metabolism</keyword>
<evidence type="ECO:0000313" key="21">
    <source>
        <dbReference type="Proteomes" id="UP000295710"/>
    </source>
</evidence>
<dbReference type="PRINTS" id="PR01069">
    <property type="entry name" value="ACCCTRFRASEA"/>
</dbReference>
<dbReference type="NCBIfam" id="TIGR00513">
    <property type="entry name" value="accA"/>
    <property type="match status" value="1"/>
</dbReference>
<feature type="domain" description="CoA carboxyltransferase N-terminal" evidence="18">
    <location>
        <begin position="33"/>
        <end position="299"/>
    </location>
</feature>
<dbReference type="AlphaFoldDB" id="A0A4R4FD69"/>
<keyword evidence="20" id="KW-0436">Ligase</keyword>
<feature type="binding site" evidence="17">
    <location>
        <position position="37"/>
    </location>
    <ligand>
        <name>Zn(2+)</name>
        <dbReference type="ChEBI" id="CHEBI:29105"/>
    </ligand>
</feature>
<keyword evidence="9 16" id="KW-0547">Nucleotide-binding</keyword>
<dbReference type="Gene3D" id="3.90.226.10">
    <property type="entry name" value="2-enoyl-CoA Hydratase, Chain A, domain 1"/>
    <property type="match status" value="2"/>
</dbReference>
<dbReference type="PANTHER" id="PTHR42853">
    <property type="entry name" value="ACETYL-COENZYME A CARBOXYLASE CARBOXYL TRANSFERASE SUBUNIT ALPHA"/>
    <property type="match status" value="1"/>
</dbReference>
<evidence type="ECO:0000256" key="5">
    <source>
        <dbReference type="ARBA" id="ARBA00011664"/>
    </source>
</evidence>
<dbReference type="InterPro" id="IPR011762">
    <property type="entry name" value="COA_CT_N"/>
</dbReference>
<evidence type="ECO:0000256" key="15">
    <source>
        <dbReference type="ARBA" id="ARBA00049152"/>
    </source>
</evidence>
<dbReference type="NCBIfam" id="NF004344">
    <property type="entry name" value="PRK05724.1"/>
    <property type="match status" value="1"/>
</dbReference>